<dbReference type="SUPFAM" id="SSF63748">
    <property type="entry name" value="Tudor/PWWP/MBT"/>
    <property type="match status" value="1"/>
</dbReference>
<dbReference type="InterPro" id="IPR047249">
    <property type="entry name" value="BRCT_p53bp1-like_rpt1"/>
</dbReference>
<dbReference type="InterPro" id="IPR014722">
    <property type="entry name" value="Rib_uL2_dom2"/>
</dbReference>
<feature type="region of interest" description="Disordered" evidence="4">
    <location>
        <begin position="403"/>
        <end position="485"/>
    </location>
</feature>
<keyword evidence="3" id="KW-0539">Nucleus</keyword>
<feature type="compositionally biased region" description="Acidic residues" evidence="4">
    <location>
        <begin position="142"/>
        <end position="161"/>
    </location>
</feature>
<dbReference type="Pfam" id="PF09038">
    <property type="entry name" value="53-BP1_Tudor"/>
    <property type="match status" value="1"/>
</dbReference>
<evidence type="ECO:0000256" key="2">
    <source>
        <dbReference type="ARBA" id="ARBA00022763"/>
    </source>
</evidence>
<dbReference type="InterPro" id="IPR015125">
    <property type="entry name" value="53-BP1_Tudor"/>
</dbReference>
<feature type="region of interest" description="Disordered" evidence="4">
    <location>
        <begin position="748"/>
        <end position="773"/>
    </location>
</feature>
<dbReference type="EMBL" id="RCHS01003995">
    <property type="protein sequence ID" value="RMX38506.1"/>
    <property type="molecule type" value="Genomic_DNA"/>
</dbReference>
<feature type="compositionally biased region" description="Polar residues" evidence="4">
    <location>
        <begin position="459"/>
        <end position="469"/>
    </location>
</feature>
<feature type="compositionally biased region" description="Basic and acidic residues" evidence="4">
    <location>
        <begin position="1177"/>
        <end position="1188"/>
    </location>
</feature>
<feature type="compositionally biased region" description="Low complexity" evidence="4">
    <location>
        <begin position="646"/>
        <end position="663"/>
    </location>
</feature>
<feature type="region of interest" description="Disordered" evidence="4">
    <location>
        <begin position="1284"/>
        <end position="1418"/>
    </location>
</feature>
<feature type="compositionally biased region" description="Basic residues" evidence="4">
    <location>
        <begin position="1129"/>
        <end position="1141"/>
    </location>
</feature>
<feature type="compositionally biased region" description="Low complexity" evidence="4">
    <location>
        <begin position="501"/>
        <end position="511"/>
    </location>
</feature>
<feature type="region of interest" description="Disordered" evidence="4">
    <location>
        <begin position="47"/>
        <end position="219"/>
    </location>
</feature>
<feature type="compositionally biased region" description="Basic and acidic residues" evidence="4">
    <location>
        <begin position="1394"/>
        <end position="1406"/>
    </location>
</feature>
<organism evidence="6 7">
    <name type="scientific">Pocillopora damicornis</name>
    <name type="common">Cauliflower coral</name>
    <name type="synonym">Millepora damicornis</name>
    <dbReference type="NCBI Taxonomy" id="46731"/>
    <lineage>
        <taxon>Eukaryota</taxon>
        <taxon>Metazoa</taxon>
        <taxon>Cnidaria</taxon>
        <taxon>Anthozoa</taxon>
        <taxon>Hexacorallia</taxon>
        <taxon>Scleractinia</taxon>
        <taxon>Astrocoeniina</taxon>
        <taxon>Pocilloporidae</taxon>
        <taxon>Pocillopora</taxon>
    </lineage>
</organism>
<feature type="compositionally biased region" description="Basic and acidic residues" evidence="4">
    <location>
        <begin position="1213"/>
        <end position="1232"/>
    </location>
</feature>
<feature type="compositionally biased region" description="Polar residues" evidence="4">
    <location>
        <begin position="520"/>
        <end position="533"/>
    </location>
</feature>
<name>A0A3M6TAQ1_POCDA</name>
<feature type="compositionally biased region" description="Low complexity" evidence="4">
    <location>
        <begin position="673"/>
        <end position="686"/>
    </location>
</feature>
<feature type="compositionally biased region" description="Gly residues" evidence="4">
    <location>
        <begin position="129"/>
        <end position="141"/>
    </location>
</feature>
<feature type="compositionally biased region" description="Basic and acidic residues" evidence="4">
    <location>
        <begin position="539"/>
        <end position="580"/>
    </location>
</feature>
<evidence type="ECO:0000313" key="6">
    <source>
        <dbReference type="EMBL" id="RMX38506.1"/>
    </source>
</evidence>
<feature type="compositionally biased region" description="Basic residues" evidence="4">
    <location>
        <begin position="1622"/>
        <end position="1639"/>
    </location>
</feature>
<feature type="compositionally biased region" description="Polar residues" evidence="4">
    <location>
        <begin position="1345"/>
        <end position="1362"/>
    </location>
</feature>
<feature type="compositionally biased region" description="Basic and acidic residues" evidence="4">
    <location>
        <begin position="598"/>
        <end position="613"/>
    </location>
</feature>
<dbReference type="GO" id="GO:0005634">
    <property type="term" value="C:nucleus"/>
    <property type="evidence" value="ECO:0007669"/>
    <property type="project" value="UniProtKB-SubCell"/>
</dbReference>
<dbReference type="GO" id="GO:0000077">
    <property type="term" value="P:DNA damage checkpoint signaling"/>
    <property type="evidence" value="ECO:0007669"/>
    <property type="project" value="TreeGrafter"/>
</dbReference>
<feature type="compositionally biased region" description="Low complexity" evidence="4">
    <location>
        <begin position="625"/>
        <end position="635"/>
    </location>
</feature>
<dbReference type="GO" id="GO:0045944">
    <property type="term" value="P:positive regulation of transcription by RNA polymerase II"/>
    <property type="evidence" value="ECO:0007669"/>
    <property type="project" value="TreeGrafter"/>
</dbReference>
<dbReference type="InterPro" id="IPR047252">
    <property type="entry name" value="TP53BP1-like"/>
</dbReference>
<dbReference type="STRING" id="46731.A0A3M6TAQ1"/>
<evidence type="ECO:0000256" key="4">
    <source>
        <dbReference type="SAM" id="MobiDB-lite"/>
    </source>
</evidence>
<gene>
    <name evidence="6" type="ORF">pdam_00015225</name>
</gene>
<feature type="compositionally biased region" description="Basic and acidic residues" evidence="4">
    <location>
        <begin position="942"/>
        <end position="955"/>
    </location>
</feature>
<dbReference type="Proteomes" id="UP000275408">
    <property type="component" value="Unassembled WGS sequence"/>
</dbReference>
<feature type="compositionally biased region" description="Basic and acidic residues" evidence="4">
    <location>
        <begin position="207"/>
        <end position="219"/>
    </location>
</feature>
<feature type="region of interest" description="Disordered" evidence="4">
    <location>
        <begin position="1554"/>
        <end position="1703"/>
    </location>
</feature>
<sequence>MDFTPEELDLSSPCLLVENSQSQETETIFRSDSACDLAILKQLTRLSTSRTDPSAGISCDHPSFPRNCAAISCSTTGGEGVRREEGEKSRQPDDRDQHGQGRDSSGGNDRGGSDGGGGDDNGSRDGGDEGGGGDAGGGDGGGGDDNDNDENNEQDPSANEEESPHPDDPSSSSDALPELIRPPEVATLSEPLVRVVVTDSTPPRQHVSGEGRGSVHDFSGDNYSEASTGVVGEGADVASDLSEVSTAPVDEEKKSTCSSSVGKNTDCILSYSSLYRFQTKNTSSNLQSKTNLKSLGPLNLDLYHQWLLMNIYITIATYFAQYTGHKSDHGSAMSSSSYHGDLSNLSSESGSQVSPEVRKHLPQLLRKQSTSDTSTSSAASKEEKVHAKVTGYTLWSMEEEQEGCSSQEDMFASSQGHQEGTTRPNLSVDLKLPQHQSTPVDDKNSRESHPSERSLYKQVFTSKQRTSTPVEGGGGFFCTPPSQETPIDNVAFQSLQFSGEPSVRVSSSSSSDKVHPSPDAYSSVQDLHPSSPTAAAEEQVEKKSNRKEGTYEKGCEDRQTQKSKNIKESVKNDVEKEQSEMSKAAAELLQSFDMSQSQERHLEKPASLRLRESLDDERVELPLWQQKQQQEVLQQASDTNEKKSSDTSSKGSSSEDSSKGESSPQLQQWQPVSSALSNSSLGSTGSKGKYTVLPPNGSKEQCVPFISGSFLDSPRHEPLISDLPVNHPKQSLHEEQLSLSPSSLIMHPFKPSKSKAEGTEESPAVLPGPTQPEMSEDMFFPVINQEGKEQNSISDESPDQPMEEQNIQGVLDSQDIVMPFSLHLTQSQLVMGSQMPSDTSQGLEGIQEDVIVSEVTNNVTECKLAETIQAEEASTLTKQDSGSQSILAPLGRQLPTMALAQDDNDKEQLTMNVPTKAPENLVRSTDGIDEIHRDQSTYPFTDRGDVIHPPEKTAPVEESGGVTQPVEQEAPDDLIQEQASIPEKGTEMIFWEKDTSDDLEKEQSRTAGVHARKPIKPTLPAAIFSESSSDSGTSFHFSLPREPLRPLTSTTPPPFRPVSPDTPDSEERSSRRSTILDVALPVVRETPGMSSQEVAFHFEPSQPRASTSTESLDRPHSNAPVPPRSIFSRARKAIAKTKKRGMREVQSDDDPFAFTAEDDVPEPVRKKPKRGSPRGTRGKEIIRPRAEVKNITSTKRVREEREASSESEGLEEALSKRFRREDDELKPDKGEAVKATSSGAVHYKQIMRTCTVTTVTTQVKRNVTMTIVDEESGEVVQVFTFEEDGEPKVESQEEEKEEVTKFVETSNVDGSRATVTAKTPKQDELQQQNRSSLRRKSSKSPASKQATRASGKTQALVTSGQGDSDRSSEDGGKGQDDNQHTRGEPTEIPSISRQDTEPILEKESNLKRSSSSDSSLTPGTRVLAKWLDGYFYPGIITAKQYKNGRYSVTFDDGDKRRIPRENLIIKDLLPVGQSVMAQGDLVDDFYEEGVIVGHYRDRNARGYEIQTQNGAIRRYPRSRIILSEQQAVAVLSSDSSFSVTSGSSVSIGAHSLRRAGSSNVSLHDVSKSGGIDAKDTSRDTSSKDTSPNDERKQEKNADRASPRVGPRRSKVASADMDITPKSTHKSSHKIKAQARRAGHRIGESESSSDEQHGKAGGKRRYVRRGLSSTYGPKSPARPVGTIPAQPVRGRTPRKQISDREDTVEAPHLPRNRNTFAGLAFLVTGVTRDKDEPEETDSESERIDFNRHHLKRQIEAGGGVVLSSFPQSQISGAECFLISHTHQRTQKYFQSLASGIPCVSHMWINDCCACDKRLDYKKYLLPAGESLEAGEIVECRPRRNILGDMRVYLHGSQQFKETWSSVLLAAGCRMVAKLPGRVDYECDVIICEDHKLPASVKHAANLLAIPIVSLEWLLQTLINGRQVPFDGHPKYDYRCKNS</sequence>
<keyword evidence="7" id="KW-1185">Reference proteome</keyword>
<dbReference type="Gene3D" id="3.40.50.10190">
    <property type="entry name" value="BRCT domain"/>
    <property type="match status" value="2"/>
</dbReference>
<dbReference type="Gene3D" id="2.30.30.140">
    <property type="match status" value="1"/>
</dbReference>
<dbReference type="Pfam" id="PF18428">
    <property type="entry name" value="BRCT_3"/>
    <property type="match status" value="1"/>
</dbReference>
<dbReference type="InterPro" id="IPR047250">
    <property type="entry name" value="BRCT_p53bp1-like_rpt2"/>
</dbReference>
<feature type="compositionally biased region" description="Polar residues" evidence="4">
    <location>
        <begin position="403"/>
        <end position="425"/>
    </location>
</feature>
<proteinExistence type="predicted"/>
<feature type="domain" description="BRCT" evidence="5">
    <location>
        <begin position="1836"/>
        <end position="1929"/>
    </location>
</feature>
<feature type="compositionally biased region" description="Basic and acidic residues" evidence="4">
    <location>
        <begin position="440"/>
        <end position="455"/>
    </location>
</feature>
<evidence type="ECO:0000259" key="5">
    <source>
        <dbReference type="PROSITE" id="PS50172"/>
    </source>
</evidence>
<feature type="compositionally biased region" description="Polar residues" evidence="4">
    <location>
        <begin position="332"/>
        <end position="354"/>
    </location>
</feature>
<feature type="compositionally biased region" description="Basic and acidic residues" evidence="4">
    <location>
        <begin position="994"/>
        <end position="1004"/>
    </location>
</feature>
<dbReference type="SMART" id="SM00292">
    <property type="entry name" value="BRCT"/>
    <property type="match status" value="2"/>
</dbReference>
<feature type="compositionally biased region" description="Gly residues" evidence="4">
    <location>
        <begin position="108"/>
        <end position="120"/>
    </location>
</feature>
<feature type="region of interest" description="Disordered" evidence="4">
    <location>
        <begin position="501"/>
        <end position="698"/>
    </location>
</feature>
<feature type="region of interest" description="Disordered" evidence="4">
    <location>
        <begin position="935"/>
        <end position="965"/>
    </location>
</feature>
<feature type="region of interest" description="Disordered" evidence="4">
    <location>
        <begin position="329"/>
        <end position="383"/>
    </location>
</feature>
<dbReference type="PANTHER" id="PTHR15321">
    <property type="entry name" value="TUMOR SUPPRESSOR P53-BINDING PROTEIN 1"/>
    <property type="match status" value="1"/>
</dbReference>
<dbReference type="CDD" id="cd20383">
    <property type="entry name" value="Tudor_53BP1"/>
    <property type="match status" value="1"/>
</dbReference>
<feature type="region of interest" description="Disordered" evidence="4">
    <location>
        <begin position="994"/>
        <end position="1239"/>
    </location>
</feature>
<dbReference type="OrthoDB" id="129353at2759"/>
<feature type="compositionally biased region" description="Basic and acidic residues" evidence="4">
    <location>
        <begin position="80"/>
        <end position="101"/>
    </location>
</feature>
<dbReference type="InterPro" id="IPR001357">
    <property type="entry name" value="BRCT_dom"/>
</dbReference>
<feature type="compositionally biased region" description="Polar residues" evidence="4">
    <location>
        <begin position="1305"/>
        <end position="1329"/>
    </location>
</feature>
<feature type="domain" description="BRCT" evidence="5">
    <location>
        <begin position="1710"/>
        <end position="1820"/>
    </location>
</feature>
<reference evidence="6 7" key="1">
    <citation type="journal article" date="2018" name="Sci. Rep.">
        <title>Comparative analysis of the Pocillopora damicornis genome highlights role of immune system in coral evolution.</title>
        <authorList>
            <person name="Cunning R."/>
            <person name="Bay R.A."/>
            <person name="Gillette P."/>
            <person name="Baker A.C."/>
            <person name="Traylor-Knowles N."/>
        </authorList>
    </citation>
    <scope>NUCLEOTIDE SEQUENCE [LARGE SCALE GENOMIC DNA]</scope>
    <source>
        <strain evidence="6">RSMAS</strain>
        <tissue evidence="6">Whole animal</tissue>
    </source>
</reference>
<dbReference type="PROSITE" id="PS50172">
    <property type="entry name" value="BRCT"/>
    <property type="match status" value="2"/>
</dbReference>
<dbReference type="SMART" id="SM00333">
    <property type="entry name" value="TUDOR"/>
    <property type="match status" value="1"/>
</dbReference>
<protein>
    <recommendedName>
        <fullName evidence="5">BRCT domain-containing protein</fullName>
    </recommendedName>
</protein>
<feature type="compositionally biased region" description="Basic and acidic residues" evidence="4">
    <location>
        <begin position="1572"/>
        <end position="1601"/>
    </location>
</feature>
<dbReference type="InterPro" id="IPR002999">
    <property type="entry name" value="Tudor"/>
</dbReference>
<dbReference type="GO" id="GO:0042393">
    <property type="term" value="F:histone binding"/>
    <property type="evidence" value="ECO:0007669"/>
    <property type="project" value="TreeGrafter"/>
</dbReference>
<feature type="compositionally biased region" description="Acidic residues" evidence="4">
    <location>
        <begin position="1147"/>
        <end position="1161"/>
    </location>
</feature>
<dbReference type="SUPFAM" id="SSF52113">
    <property type="entry name" value="BRCT domain"/>
    <property type="match status" value="2"/>
</dbReference>
<dbReference type="Gene3D" id="2.30.30.30">
    <property type="match status" value="1"/>
</dbReference>
<comment type="subcellular location">
    <subcellularLocation>
        <location evidence="1">Nucleus</location>
    </subcellularLocation>
</comment>
<dbReference type="CDD" id="cd17724">
    <property type="entry name" value="BRCT_p53bp1_rpt2"/>
    <property type="match status" value="1"/>
</dbReference>
<feature type="compositionally biased region" description="Basic and acidic residues" evidence="4">
    <location>
        <begin position="1363"/>
        <end position="1385"/>
    </location>
</feature>
<evidence type="ECO:0000256" key="1">
    <source>
        <dbReference type="ARBA" id="ARBA00004123"/>
    </source>
</evidence>
<evidence type="ECO:0000313" key="7">
    <source>
        <dbReference type="Proteomes" id="UP000275408"/>
    </source>
</evidence>
<feature type="compositionally biased region" description="Low complexity" evidence="4">
    <location>
        <begin position="1024"/>
        <end position="1050"/>
    </location>
</feature>
<feature type="compositionally biased region" description="Low complexity" evidence="4">
    <location>
        <begin position="370"/>
        <end position="379"/>
    </location>
</feature>
<accession>A0A3M6TAQ1</accession>
<evidence type="ECO:0000256" key="3">
    <source>
        <dbReference type="ARBA" id="ARBA00023242"/>
    </source>
</evidence>
<dbReference type="CDD" id="cd17745">
    <property type="entry name" value="BRCT_p53bp1_rpt1"/>
    <property type="match status" value="1"/>
</dbReference>
<keyword evidence="2" id="KW-0227">DNA damage</keyword>
<dbReference type="PANTHER" id="PTHR15321:SF3">
    <property type="entry name" value="TP53-BINDING PROTEIN 1"/>
    <property type="match status" value="1"/>
</dbReference>
<comment type="caution">
    <text evidence="6">The sequence shown here is derived from an EMBL/GenBank/DDBJ whole genome shotgun (WGS) entry which is preliminary data.</text>
</comment>
<dbReference type="InterPro" id="IPR036420">
    <property type="entry name" value="BRCT_dom_sf"/>
</dbReference>
<dbReference type="Pfam" id="PF16589">
    <property type="entry name" value="BRCT_2"/>
    <property type="match status" value="1"/>
</dbReference>